<reference evidence="8" key="1">
    <citation type="submission" date="2025-08" db="UniProtKB">
        <authorList>
            <consortium name="RefSeq"/>
        </authorList>
    </citation>
    <scope>IDENTIFICATION</scope>
</reference>
<dbReference type="SUPFAM" id="SSF51445">
    <property type="entry name" value="(Trans)glycosidases"/>
    <property type="match status" value="1"/>
</dbReference>
<dbReference type="Gene3D" id="3.20.20.80">
    <property type="entry name" value="Glycosidases"/>
    <property type="match status" value="1"/>
</dbReference>
<keyword evidence="2 3" id="KW-0326">Glycosidase</keyword>
<dbReference type="Pfam" id="PF00704">
    <property type="entry name" value="Glyco_hydro_18"/>
    <property type="match status" value="1"/>
</dbReference>
<dbReference type="InterPro" id="IPR001223">
    <property type="entry name" value="Glyco_hydro18_cat"/>
</dbReference>
<dbReference type="RefSeq" id="XP_005100833.1">
    <property type="nucleotide sequence ID" value="XM_005100776.3"/>
</dbReference>
<evidence type="ECO:0000313" key="7">
    <source>
        <dbReference type="Proteomes" id="UP000694888"/>
    </source>
</evidence>
<evidence type="ECO:0000256" key="3">
    <source>
        <dbReference type="RuleBase" id="RU000489"/>
    </source>
</evidence>
<protein>
    <submittedName>
        <fullName evidence="8">Di-N-acetylchitobiase</fullName>
    </submittedName>
</protein>
<dbReference type="Proteomes" id="UP000694888">
    <property type="component" value="Unplaced"/>
</dbReference>
<comment type="similarity">
    <text evidence="4">Belongs to the glycosyl hydrolase 18 family.</text>
</comment>
<name>A0ABM0JT16_APLCA</name>
<gene>
    <name evidence="8" type="primary">LOC101848297</name>
</gene>
<accession>A0ABM0JT16</accession>
<feature type="domain" description="GH18" evidence="6">
    <location>
        <begin position="22"/>
        <end position="383"/>
    </location>
</feature>
<dbReference type="GeneID" id="101848297"/>
<dbReference type="Gene3D" id="3.10.50.10">
    <property type="match status" value="1"/>
</dbReference>
<proteinExistence type="inferred from homology"/>
<evidence type="ECO:0000256" key="1">
    <source>
        <dbReference type="ARBA" id="ARBA00022801"/>
    </source>
</evidence>
<dbReference type="PROSITE" id="PS01095">
    <property type="entry name" value="GH18_1"/>
    <property type="match status" value="1"/>
</dbReference>
<evidence type="ECO:0000256" key="4">
    <source>
        <dbReference type="RuleBase" id="RU004453"/>
    </source>
</evidence>
<keyword evidence="7" id="KW-1185">Reference proteome</keyword>
<dbReference type="PROSITE" id="PS51910">
    <property type="entry name" value="GH18_2"/>
    <property type="match status" value="1"/>
</dbReference>
<dbReference type="InterPro" id="IPR017853">
    <property type="entry name" value="GH"/>
</dbReference>
<evidence type="ECO:0000313" key="8">
    <source>
        <dbReference type="RefSeq" id="XP_005100833.1"/>
    </source>
</evidence>
<keyword evidence="1 3" id="KW-0378">Hydrolase</keyword>
<dbReference type="InterPro" id="IPR051887">
    <property type="entry name" value="GH18_Domain-Containing"/>
</dbReference>
<sequence length="383" mass="43683">MGTWHVFMEAMVVLLLVMPEPSVGRSWWMGNTENLSCPCSRLEWCQPISTKTEKEVFAFSLRNEESHWELFDWSKLTTVVMFGYVNQSLMCLAHSHGVRAVILGEISTSEMVSPSLRKEWVKELLTKISENFLDGVNFDYENEVLKNETMIRDAYTSTVRETNDALKAVNPNYQVSVDVAWKPNVDSRFFDYPGLANASDFLFVMAYDEQSQIFGECVGGPNSDLRSADLGLEIYMRDPAYRIAPSKLVLGLPWYGYSYECIQLKGDSCFIKKVPFRGVNCSDAAGRQYDYGLIYEVLMTMPERYKWNASSSTPYFTYTDEIYGTTYQVQFDDPHSLSLKCKLAKQKGLRGVGMWNIDSLDYTDSATGEHIRSEMFGAFSAFL</sequence>
<dbReference type="PANTHER" id="PTHR46290">
    <property type="entry name" value="DI-N-ACETYLCHITOBIASE"/>
    <property type="match status" value="1"/>
</dbReference>
<dbReference type="InterPro" id="IPR029070">
    <property type="entry name" value="Chitinase_insertion_sf"/>
</dbReference>
<evidence type="ECO:0000256" key="5">
    <source>
        <dbReference type="SAM" id="SignalP"/>
    </source>
</evidence>
<evidence type="ECO:0000259" key="6">
    <source>
        <dbReference type="PROSITE" id="PS51910"/>
    </source>
</evidence>
<organism evidence="7 8">
    <name type="scientific">Aplysia californica</name>
    <name type="common">California sea hare</name>
    <dbReference type="NCBI Taxonomy" id="6500"/>
    <lineage>
        <taxon>Eukaryota</taxon>
        <taxon>Metazoa</taxon>
        <taxon>Spiralia</taxon>
        <taxon>Lophotrochozoa</taxon>
        <taxon>Mollusca</taxon>
        <taxon>Gastropoda</taxon>
        <taxon>Heterobranchia</taxon>
        <taxon>Euthyneura</taxon>
        <taxon>Tectipleura</taxon>
        <taxon>Aplysiida</taxon>
        <taxon>Aplysioidea</taxon>
        <taxon>Aplysiidae</taxon>
        <taxon>Aplysia</taxon>
    </lineage>
</organism>
<dbReference type="InterPro" id="IPR011583">
    <property type="entry name" value="Chitinase_II/V-like_cat"/>
</dbReference>
<feature type="signal peptide" evidence="5">
    <location>
        <begin position="1"/>
        <end position="24"/>
    </location>
</feature>
<evidence type="ECO:0000256" key="2">
    <source>
        <dbReference type="ARBA" id="ARBA00023295"/>
    </source>
</evidence>
<dbReference type="InterPro" id="IPR001579">
    <property type="entry name" value="Glyco_hydro_18_chit_AS"/>
</dbReference>
<keyword evidence="5" id="KW-0732">Signal</keyword>
<feature type="chain" id="PRO_5046804886" evidence="5">
    <location>
        <begin position="25"/>
        <end position="383"/>
    </location>
</feature>
<dbReference type="PANTHER" id="PTHR46290:SF1">
    <property type="entry name" value="DI-N-ACETYLCHITOBIASE"/>
    <property type="match status" value="1"/>
</dbReference>
<dbReference type="SMART" id="SM00636">
    <property type="entry name" value="Glyco_18"/>
    <property type="match status" value="1"/>
</dbReference>